<evidence type="ECO:0000256" key="3">
    <source>
        <dbReference type="ARBA" id="ARBA00023125"/>
    </source>
</evidence>
<evidence type="ECO:0000256" key="5">
    <source>
        <dbReference type="SAM" id="MobiDB-lite"/>
    </source>
</evidence>
<dbReference type="RefSeq" id="WP_282299486.1">
    <property type="nucleotide sequence ID" value="NZ_CP124616.1"/>
</dbReference>
<sequence>MFDSFIFVAPPLPEALVAQYFRHCLEDSLSTLRRQVRMARMTGRFGADNQMQLSLMPMILQSLLHDGINDKLPLQRVDPEWSEETLSMAMHLYALEARKIQSSEETRRIQQSFPDIKQSDLTSMEHTAQLREAYISARLAALGKGTAPTCFEALCDQADHHEQAANAREPASAGAMDSVVSTASQCDTRPDDTTLGVRPDNGQPCPVCPRTPAKAAETTTEPVSAVQRPAPKSVCRTMSTLADHFAACRDEALAAGSDGWSMDIAHVFWRATRSENMTPAVATQRQSDIRRFMLILGITSVTQITQAKLRHWNDMLMQFPKNFLRSSKDVHQELEAILLGAKHLAAKDKGLASGTLDRHVKSIELLIRRAVSEGMSDLKDLELKSLKPRKTSGRNRHKKRATFRVEELNQLFAHPLWTGAKSADRLHKAGPVVTRDGKWWIPLILMYTGARRAEIAGMLASDVQVVDGIPVFIIQSNKYRGIKGEAKDAGPDDKLTRIVPIHSQLLDLGILDYVENIRTKGHALLFPDVVPKPRKGSVRAKAADPALLVEKFGAKFDNAWSNAMKFALEDNPRKLCIHSLRHFVNNTLIHENDVHKVTRLDLLGHVEGSDDQDTNTSTYRDDTPLSIKREAIEKLPRLDVMLVKS</sequence>
<organism evidence="6 7">
    <name type="scientific">Tropicibacter oceani</name>
    <dbReference type="NCBI Taxonomy" id="3058420"/>
    <lineage>
        <taxon>Bacteria</taxon>
        <taxon>Pseudomonadati</taxon>
        <taxon>Pseudomonadota</taxon>
        <taxon>Alphaproteobacteria</taxon>
        <taxon>Rhodobacterales</taxon>
        <taxon>Roseobacteraceae</taxon>
        <taxon>Tropicibacter</taxon>
    </lineage>
</organism>
<proteinExistence type="inferred from homology"/>
<keyword evidence="4" id="KW-0233">DNA recombination</keyword>
<accession>A0ABY8QFR6</accession>
<evidence type="ECO:0000256" key="4">
    <source>
        <dbReference type="ARBA" id="ARBA00023172"/>
    </source>
</evidence>
<evidence type="ECO:0008006" key="8">
    <source>
        <dbReference type="Google" id="ProtNLM"/>
    </source>
</evidence>
<reference evidence="6 7" key="1">
    <citation type="submission" date="2023-05" db="EMBL/GenBank/DDBJ databases">
        <title>YMD87, complete Genome.</title>
        <authorList>
            <person name="Zhang J."/>
            <person name="Xu X."/>
        </authorList>
    </citation>
    <scope>NUCLEOTIDE SEQUENCE [LARGE SCALE GENOMIC DNA]</scope>
    <source>
        <strain evidence="6 7">YMD87</strain>
    </source>
</reference>
<dbReference type="InterPro" id="IPR013762">
    <property type="entry name" value="Integrase-like_cat_sf"/>
</dbReference>
<evidence type="ECO:0000256" key="1">
    <source>
        <dbReference type="ARBA" id="ARBA00008857"/>
    </source>
</evidence>
<keyword evidence="7" id="KW-1185">Reference proteome</keyword>
<dbReference type="PANTHER" id="PTHR30349">
    <property type="entry name" value="PHAGE INTEGRASE-RELATED"/>
    <property type="match status" value="1"/>
</dbReference>
<dbReference type="Gene3D" id="1.10.443.10">
    <property type="entry name" value="Intergrase catalytic core"/>
    <property type="match status" value="1"/>
</dbReference>
<feature type="region of interest" description="Disordered" evidence="5">
    <location>
        <begin position="162"/>
        <end position="206"/>
    </location>
</feature>
<dbReference type="InterPro" id="IPR011010">
    <property type="entry name" value="DNA_brk_join_enz"/>
</dbReference>
<evidence type="ECO:0000313" key="7">
    <source>
        <dbReference type="Proteomes" id="UP001241605"/>
    </source>
</evidence>
<keyword evidence="2" id="KW-0229">DNA integration</keyword>
<dbReference type="InterPro" id="IPR050090">
    <property type="entry name" value="Tyrosine_recombinase_XerCD"/>
</dbReference>
<protein>
    <recommendedName>
        <fullName evidence="8">Tyr recombinase domain-containing protein</fullName>
    </recommendedName>
</protein>
<gene>
    <name evidence="6" type="ORF">QF118_13030</name>
</gene>
<name>A0ABY8QFR6_9RHOB</name>
<evidence type="ECO:0000256" key="2">
    <source>
        <dbReference type="ARBA" id="ARBA00022908"/>
    </source>
</evidence>
<evidence type="ECO:0000313" key="6">
    <source>
        <dbReference type="EMBL" id="WGW02856.1"/>
    </source>
</evidence>
<keyword evidence="3" id="KW-0238">DNA-binding</keyword>
<dbReference type="PANTHER" id="PTHR30349:SF41">
    <property type="entry name" value="INTEGRASE_RECOMBINASE PROTEIN MJ0367-RELATED"/>
    <property type="match status" value="1"/>
</dbReference>
<dbReference type="EMBL" id="CP124616">
    <property type="protein sequence ID" value="WGW02856.1"/>
    <property type="molecule type" value="Genomic_DNA"/>
</dbReference>
<dbReference type="SUPFAM" id="SSF56349">
    <property type="entry name" value="DNA breaking-rejoining enzymes"/>
    <property type="match status" value="1"/>
</dbReference>
<comment type="similarity">
    <text evidence="1">Belongs to the 'phage' integrase family.</text>
</comment>
<dbReference type="Proteomes" id="UP001241605">
    <property type="component" value="Chromosome"/>
</dbReference>